<evidence type="ECO:0000313" key="8">
    <source>
        <dbReference type="EMBL" id="PNP46772.1"/>
    </source>
</evidence>
<feature type="region of interest" description="Disordered" evidence="6">
    <location>
        <begin position="1"/>
        <end position="88"/>
    </location>
</feature>
<evidence type="ECO:0000256" key="1">
    <source>
        <dbReference type="ARBA" id="ARBA00004141"/>
    </source>
</evidence>
<dbReference type="CDD" id="cd06174">
    <property type="entry name" value="MFS"/>
    <property type="match status" value="1"/>
</dbReference>
<comment type="subcellular location">
    <subcellularLocation>
        <location evidence="1">Membrane</location>
        <topology evidence="1">Multi-pass membrane protein</topology>
    </subcellularLocation>
</comment>
<dbReference type="SUPFAM" id="SSF103473">
    <property type="entry name" value="MFS general substrate transporter"/>
    <property type="match status" value="1"/>
</dbReference>
<evidence type="ECO:0000256" key="7">
    <source>
        <dbReference type="SAM" id="Phobius"/>
    </source>
</evidence>
<keyword evidence="3 7" id="KW-0812">Transmembrane</keyword>
<proteinExistence type="inferred from homology"/>
<dbReference type="PANTHER" id="PTHR23502:SF68">
    <property type="entry name" value="MULTIDRUG TRANSPORTER, PUTATIVE (AFU_ORTHOLOGUE AFUA_3G01120)-RELATED"/>
    <property type="match status" value="1"/>
</dbReference>
<name>A0A2K0TMK9_9HYPO</name>
<evidence type="ECO:0000256" key="2">
    <source>
        <dbReference type="ARBA" id="ARBA00008335"/>
    </source>
</evidence>
<feature type="compositionally biased region" description="Polar residues" evidence="6">
    <location>
        <begin position="73"/>
        <end position="85"/>
    </location>
</feature>
<evidence type="ECO:0000256" key="4">
    <source>
        <dbReference type="ARBA" id="ARBA00022989"/>
    </source>
</evidence>
<sequence length="624" mass="67653">MEQSSSKPGGSLRRPQSVHSLRSALKALDLPSMPPSVPLPPLPTSPSSTRSTKSIKSTKSRSTTLRGSPRPMTGSTKKPSLTSISWRPYKPTKYGSGKFSHVELVPQPSDDPQDPLNWPQWKKELNLASLLFMACLIGAMKTALIASNEVVAVRYNVSYTWVAALTAVPLMVSALTGSISSVVAKLVGKRPVYLASSILIFAGCLWNMTADSSYGSCMGARVLQGFGWGAFDVLLLESIQDTFYEYERNIRTTLHSIVTISATWASPLLGGVVSYQVGSFTAQYRIISAFFAIAIPLMALTAPETAFDRARAAIATTPIFIYTFPWEPQPVQLELSKDSMLDYVKEMRIWSYETEKSVSICIQSPRALAAPTTTLVFIITALPHCALWGLIASLSLLFSSSPISLHPSSVGTLLTGPWLLAIFVVAGICFYRSTNQKFCSCVSNLTLAGGALLAIIGMTSFGLHVNSFMTWPTSSYDQNHSVLFEPEAAHDLNLPVLSLQLGLLAAGAYALEAAARPLLARSASFTASSMATAQRSIGDMHSWVIILRNLVAGAFVLAVPHIICKEGGLKSLIIGLSVAQVVITMSILLLWRFCEKAIWKMDGKVMGLVNLRMPHPEESFFDID</sequence>
<feature type="transmembrane region" description="Helical" evidence="7">
    <location>
        <begin position="283"/>
        <end position="302"/>
    </location>
</feature>
<feature type="transmembrane region" description="Helical" evidence="7">
    <location>
        <begin position="375"/>
        <end position="398"/>
    </location>
</feature>
<dbReference type="InterPro" id="IPR011701">
    <property type="entry name" value="MFS"/>
</dbReference>
<evidence type="ECO:0000313" key="9">
    <source>
        <dbReference type="Proteomes" id="UP000236546"/>
    </source>
</evidence>
<feature type="transmembrane region" description="Helical" evidence="7">
    <location>
        <begin position="543"/>
        <end position="563"/>
    </location>
</feature>
<evidence type="ECO:0000256" key="6">
    <source>
        <dbReference type="SAM" id="MobiDB-lite"/>
    </source>
</evidence>
<evidence type="ECO:0000256" key="3">
    <source>
        <dbReference type="ARBA" id="ARBA00022692"/>
    </source>
</evidence>
<comment type="caution">
    <text evidence="8">The sequence shown here is derived from an EMBL/GenBank/DDBJ whole genome shotgun (WGS) entry which is preliminary data.</text>
</comment>
<dbReference type="Proteomes" id="UP000236546">
    <property type="component" value="Unassembled WGS sequence"/>
</dbReference>
<feature type="transmembrane region" description="Helical" evidence="7">
    <location>
        <begin position="492"/>
        <end position="511"/>
    </location>
</feature>
<feature type="transmembrane region" description="Helical" evidence="7">
    <location>
        <begin position="569"/>
        <end position="591"/>
    </location>
</feature>
<feature type="transmembrane region" description="Helical" evidence="7">
    <location>
        <begin position="191"/>
        <end position="208"/>
    </location>
</feature>
<dbReference type="EMBL" id="MTYH01000014">
    <property type="protein sequence ID" value="PNP46772.1"/>
    <property type="molecule type" value="Genomic_DNA"/>
</dbReference>
<dbReference type="GO" id="GO:0022857">
    <property type="term" value="F:transmembrane transporter activity"/>
    <property type="evidence" value="ECO:0007669"/>
    <property type="project" value="InterPro"/>
</dbReference>
<evidence type="ECO:0008006" key="10">
    <source>
        <dbReference type="Google" id="ProtNLM"/>
    </source>
</evidence>
<protein>
    <recommendedName>
        <fullName evidence="10">Major facilitator superfamily transporter</fullName>
    </recommendedName>
</protein>
<feature type="transmembrane region" description="Helical" evidence="7">
    <location>
        <begin position="410"/>
        <end position="431"/>
    </location>
</feature>
<dbReference type="PANTHER" id="PTHR23502">
    <property type="entry name" value="MAJOR FACILITATOR SUPERFAMILY"/>
    <property type="match status" value="1"/>
</dbReference>
<dbReference type="Pfam" id="PF07690">
    <property type="entry name" value="MFS_1"/>
    <property type="match status" value="1"/>
</dbReference>
<feature type="transmembrane region" description="Helical" evidence="7">
    <location>
        <begin position="125"/>
        <end position="146"/>
    </location>
</feature>
<accession>A0A2K0TMK9</accession>
<organism evidence="8 9">
    <name type="scientific">Trichoderma gamsii</name>
    <dbReference type="NCBI Taxonomy" id="398673"/>
    <lineage>
        <taxon>Eukaryota</taxon>
        <taxon>Fungi</taxon>
        <taxon>Dikarya</taxon>
        <taxon>Ascomycota</taxon>
        <taxon>Pezizomycotina</taxon>
        <taxon>Sordariomycetes</taxon>
        <taxon>Hypocreomycetidae</taxon>
        <taxon>Hypocreales</taxon>
        <taxon>Hypocreaceae</taxon>
        <taxon>Trichoderma</taxon>
    </lineage>
</organism>
<dbReference type="Gene3D" id="1.20.1250.20">
    <property type="entry name" value="MFS general substrate transporter like domains"/>
    <property type="match status" value="1"/>
</dbReference>
<feature type="compositionally biased region" description="Low complexity" evidence="6">
    <location>
        <begin position="45"/>
        <end position="68"/>
    </location>
</feature>
<dbReference type="InterPro" id="IPR036259">
    <property type="entry name" value="MFS_trans_sf"/>
</dbReference>
<feature type="compositionally biased region" description="Pro residues" evidence="6">
    <location>
        <begin position="32"/>
        <end position="44"/>
    </location>
</feature>
<evidence type="ECO:0000256" key="5">
    <source>
        <dbReference type="ARBA" id="ARBA00023136"/>
    </source>
</evidence>
<keyword evidence="4 7" id="KW-1133">Transmembrane helix</keyword>
<dbReference type="AlphaFoldDB" id="A0A2K0TMK9"/>
<reference evidence="8 9" key="1">
    <citation type="submission" date="2017-02" db="EMBL/GenBank/DDBJ databases">
        <title>Genomes of Trichoderma spp. with biocontrol activity.</title>
        <authorList>
            <person name="Gardiner D."/>
            <person name="Kazan K."/>
            <person name="Vos C."/>
            <person name="Harvey P."/>
        </authorList>
    </citation>
    <scope>NUCLEOTIDE SEQUENCE [LARGE SCALE GENOMIC DNA]</scope>
    <source>
        <strain evidence="8 9">A5MH</strain>
    </source>
</reference>
<feature type="transmembrane region" description="Helical" evidence="7">
    <location>
        <begin position="443"/>
        <end position="465"/>
    </location>
</feature>
<keyword evidence="5 7" id="KW-0472">Membrane</keyword>
<gene>
    <name evidence="8" type="ORF">TGAMA5MH_01724</name>
</gene>
<comment type="similarity">
    <text evidence="2">Belongs to the major facilitator superfamily.</text>
</comment>
<dbReference type="OrthoDB" id="5215911at2759"/>
<dbReference type="GO" id="GO:0016020">
    <property type="term" value="C:membrane"/>
    <property type="evidence" value="ECO:0007669"/>
    <property type="project" value="UniProtKB-SubCell"/>
</dbReference>
<feature type="transmembrane region" description="Helical" evidence="7">
    <location>
        <begin position="158"/>
        <end position="179"/>
    </location>
</feature>